<accession>A0A1H0NSL1</accession>
<dbReference type="NCBIfam" id="NF045541">
    <property type="entry name" value="scaf_prot_MCP2"/>
    <property type="match status" value="1"/>
</dbReference>
<evidence type="ECO:0008006" key="4">
    <source>
        <dbReference type="Google" id="ProtNLM"/>
    </source>
</evidence>
<dbReference type="Pfam" id="PF25209">
    <property type="entry name" value="Phage_capsid_4"/>
    <property type="match status" value="1"/>
</dbReference>
<dbReference type="STRING" id="91360.SAMN05660330_01428"/>
<sequence>MTKRQFYRSLSLRMEKGTPSTYDEKTRSVEVVVATEGRVRVYDWNRGVIDEILLMSGLEMPDNRQVPLLDTHSRYSSYSVIGSCRNMAVEKEELVGRAHFSTVQEAESQHTKVREGHLTDFSAGYEILEGGAIWVEDGESAVVDGRSFEGPVRVVSKWRIKELSVCPIGADGKAKARAESPAPQQEERLMDERLRAFLERRGLPKDATEEQAWEYFGRMSDEDQRKGQRSAGANNHTGGSGHQPAQIDPAVAAQNAIEAERKRSAEIQSMCRSHGFDDLAITLVADGSSIEQARKTVMDEILKRQQGDGGYGFRAPVEVGVEEMQKFRAASQDAIMVRAGVPVEQPAPGFDELAGRSLVDLARMSLIRSGRSDAGRPLDVVGRALTTSEFPVILGNTANLSLMSGWDASGETWQIWCDTGSVSNFLTHKQARASETSDLDEIPEGQEYKYGERSEAFEEYAIATYGKLFAITRQAIINDDIGALTDIPFAHGEAAARKVGDIVYAVPIANSVMGDGKALFIAAHNNILTGGVVSETTLNEGYTKMGLQKDIAGKRGLNISPEYFIGPKSIQGSAEIFFNSNQFAADNKGATRTNIYSGNKLTRVYDSRLDDDSTTAWYLAARKGKTVKVFFLDGIQKPYLEQKSGWSVDGVEHKVRIDAGAKAMDWRGLSKNAGA</sequence>
<evidence type="ECO:0000313" key="2">
    <source>
        <dbReference type="EMBL" id="SDO95661.1"/>
    </source>
</evidence>
<protein>
    <recommendedName>
        <fullName evidence="4">Mu-like prophage major head subunit gpT</fullName>
    </recommendedName>
</protein>
<gene>
    <name evidence="2" type="ORF">SAMN05660330_01428</name>
</gene>
<organism evidence="2 3">
    <name type="scientific">Desulforhopalus singaporensis</name>
    <dbReference type="NCBI Taxonomy" id="91360"/>
    <lineage>
        <taxon>Bacteria</taxon>
        <taxon>Pseudomonadati</taxon>
        <taxon>Thermodesulfobacteriota</taxon>
        <taxon>Desulfobulbia</taxon>
        <taxon>Desulfobulbales</taxon>
        <taxon>Desulfocapsaceae</taxon>
        <taxon>Desulforhopalus</taxon>
    </lineage>
</organism>
<dbReference type="Proteomes" id="UP000199073">
    <property type="component" value="Unassembled WGS sequence"/>
</dbReference>
<feature type="region of interest" description="Disordered" evidence="1">
    <location>
        <begin position="218"/>
        <end position="246"/>
    </location>
</feature>
<reference evidence="2 3" key="1">
    <citation type="submission" date="2016-10" db="EMBL/GenBank/DDBJ databases">
        <authorList>
            <person name="de Groot N.N."/>
        </authorList>
    </citation>
    <scope>NUCLEOTIDE SEQUENCE [LARGE SCALE GENOMIC DNA]</scope>
    <source>
        <strain evidence="2 3">DSM 12130</strain>
    </source>
</reference>
<dbReference type="EMBL" id="FNJI01000008">
    <property type="protein sequence ID" value="SDO95661.1"/>
    <property type="molecule type" value="Genomic_DNA"/>
</dbReference>
<dbReference type="OrthoDB" id="9806592at2"/>
<dbReference type="AlphaFoldDB" id="A0A1H0NSL1"/>
<dbReference type="RefSeq" id="WP_092221288.1">
    <property type="nucleotide sequence ID" value="NZ_FNJI01000008.1"/>
</dbReference>
<name>A0A1H0NSL1_9BACT</name>
<evidence type="ECO:0000313" key="3">
    <source>
        <dbReference type="Proteomes" id="UP000199073"/>
    </source>
</evidence>
<keyword evidence="3" id="KW-1185">Reference proteome</keyword>
<evidence type="ECO:0000256" key="1">
    <source>
        <dbReference type="SAM" id="MobiDB-lite"/>
    </source>
</evidence>
<proteinExistence type="predicted"/>